<dbReference type="Pfam" id="PF00931">
    <property type="entry name" value="NB-ARC"/>
    <property type="match status" value="1"/>
</dbReference>
<dbReference type="InterPro" id="IPR032675">
    <property type="entry name" value="LRR_dom_sf"/>
</dbReference>
<protein>
    <submittedName>
        <fullName evidence="11">Probable disease resistance protein At4g27220</fullName>
    </submittedName>
</protein>
<keyword evidence="3" id="KW-0547">Nucleotide-binding</keyword>
<dbReference type="SUPFAM" id="SSF52540">
    <property type="entry name" value="P-loop containing nucleoside triphosphate hydrolases"/>
    <property type="match status" value="1"/>
</dbReference>
<keyword evidence="5" id="KW-0067">ATP-binding</keyword>
<dbReference type="FunFam" id="3.40.50.300:FF:001091">
    <property type="entry name" value="Probable disease resistance protein At1g61300"/>
    <property type="match status" value="1"/>
</dbReference>
<feature type="domain" description="Disease resistance protein At4g27190-like leucine-rich repeats" evidence="8">
    <location>
        <begin position="879"/>
        <end position="996"/>
    </location>
</feature>
<evidence type="ECO:0000256" key="2">
    <source>
        <dbReference type="ARBA" id="ARBA00022737"/>
    </source>
</evidence>
<evidence type="ECO:0000256" key="4">
    <source>
        <dbReference type="ARBA" id="ARBA00022821"/>
    </source>
</evidence>
<dbReference type="InterPro" id="IPR057135">
    <property type="entry name" value="At4g27190-like_LRR"/>
</dbReference>
<dbReference type="Gene3D" id="3.80.10.10">
    <property type="entry name" value="Ribonuclease Inhibitor"/>
    <property type="match status" value="3"/>
</dbReference>
<evidence type="ECO:0000256" key="6">
    <source>
        <dbReference type="SAM" id="MobiDB-lite"/>
    </source>
</evidence>
<evidence type="ECO:0000313" key="10">
    <source>
        <dbReference type="Proteomes" id="UP000515211"/>
    </source>
</evidence>
<evidence type="ECO:0000313" key="11">
    <source>
        <dbReference type="RefSeq" id="XP_020996900.2"/>
    </source>
</evidence>
<dbReference type="SUPFAM" id="SSF52058">
    <property type="entry name" value="L domain-like"/>
    <property type="match status" value="1"/>
</dbReference>
<evidence type="ECO:0000259" key="9">
    <source>
        <dbReference type="Pfam" id="PF23598"/>
    </source>
</evidence>
<name>A0A6P5NJU8_ARADU</name>
<dbReference type="PANTHER" id="PTHR33463:SF187">
    <property type="entry name" value="AND NB-ARC DOMAIN DISEASE RESISTANCE PROTEIN, PUTATIVE-RELATED"/>
    <property type="match status" value="1"/>
</dbReference>
<comment type="similarity">
    <text evidence="1">Belongs to the disease resistance NB-LRR family.</text>
</comment>
<dbReference type="PANTHER" id="PTHR33463">
    <property type="entry name" value="NB-ARC DOMAIN-CONTAINING PROTEIN-RELATED"/>
    <property type="match status" value="1"/>
</dbReference>
<dbReference type="GO" id="GO:0006952">
    <property type="term" value="P:defense response"/>
    <property type="evidence" value="ECO:0007669"/>
    <property type="project" value="UniProtKB-KW"/>
</dbReference>
<proteinExistence type="inferred from homology"/>
<dbReference type="InterPro" id="IPR001611">
    <property type="entry name" value="Leu-rich_rpt"/>
</dbReference>
<dbReference type="GO" id="GO:0005524">
    <property type="term" value="F:ATP binding"/>
    <property type="evidence" value="ECO:0007669"/>
    <property type="project" value="UniProtKB-KW"/>
</dbReference>
<dbReference type="PRINTS" id="PR00364">
    <property type="entry name" value="DISEASERSIST"/>
</dbReference>
<evidence type="ECO:0000259" key="7">
    <source>
        <dbReference type="Pfam" id="PF00931"/>
    </source>
</evidence>
<feature type="region of interest" description="Disordered" evidence="6">
    <location>
        <begin position="48"/>
        <end position="74"/>
    </location>
</feature>
<evidence type="ECO:0000256" key="5">
    <source>
        <dbReference type="ARBA" id="ARBA00022840"/>
    </source>
</evidence>
<evidence type="ECO:0000256" key="1">
    <source>
        <dbReference type="ARBA" id="ARBA00008894"/>
    </source>
</evidence>
<keyword evidence="10" id="KW-1185">Reference proteome</keyword>
<dbReference type="InterPro" id="IPR042197">
    <property type="entry name" value="Apaf_helical"/>
</dbReference>
<dbReference type="PROSITE" id="PS51450">
    <property type="entry name" value="LRR"/>
    <property type="match status" value="1"/>
</dbReference>
<dbReference type="GO" id="GO:0043531">
    <property type="term" value="F:ADP binding"/>
    <property type="evidence" value="ECO:0007669"/>
    <property type="project" value="InterPro"/>
</dbReference>
<reference evidence="11" key="2">
    <citation type="submission" date="2025-08" db="UniProtKB">
        <authorList>
            <consortium name="RefSeq"/>
        </authorList>
    </citation>
    <scope>IDENTIFICATION</scope>
    <source>
        <tissue evidence="11">Whole plant</tissue>
    </source>
</reference>
<feature type="domain" description="Disease resistance R13L4/SHOC-2-like LRR" evidence="9">
    <location>
        <begin position="580"/>
        <end position="709"/>
    </location>
</feature>
<dbReference type="Proteomes" id="UP000515211">
    <property type="component" value="Chromosome 4"/>
</dbReference>
<sequence length="999" mass="111007">MGRPKEEHYWNQVTKEADGTWKCNRCGRQFSGGASRIKAHVDRIPGKGISACSASPHDNHPQPQETANPMEGAAEHEDHEMVDAFPGGLMQHPVNVNTEHINYLPGGSAAVVESNNVGFVSDEIKKLLELLHDLSLEENDIKGELEWLKSQGKQSKTQVDDWLNELQQLRNKVGASHNLIQPLILQMSELKKEKPVVLSNEFVGEDFEENVKKMWELVGDEKALMIGIHGMGGVGKTCLATHIETQIIRKGTFNHVIWVTVSRDYTISKLQEDIAEAIGVKLGGNERRRAAHLSSALSEKGKWVLILDDVWKFIDLEKVGIPRCRINGSKLIITTRLEHVLRQMDCPTRNVIAMRPLSQSAALELFLARLVEDHKTPATFPPNILEIAGNIAWECDGLPLAISVMARTMKGVDSIHQWRHALNKLEKGEMGGEMEEEVFQVLKLSYDNLRHKSMQYSFLHCALYSDCGNYDKIIMNLVDSGTINGRRSLEEIFDEGGTILDELEDHSLFSHVSNMQNSVRNMACHILKESQRLIVRCGKELTGIPHLQEWTADLELVSLDENEIKEIPAGVSPKCPMLSTLILSNNYISSIPECFFTHMKSLAILDLSKNRSLTSLPDSLSDLTCLVSLLLDECYALAKVPPLGRLQKLSRLVISGTQVEIVLGLEMLTNLRWLDLSFNDKLRLESGRVLRGLTNLQYLNLFKAALLNVEIEDVQGLTTLEYFVVGFDDCKSYNNFVTGICNTGSVPNSYLLYLASIEDNYDISESYDDIGPSGDHQRIVRLLDCKESPHLLPNDLTNLNIDNNGRWESLCDALSNNAPSSLKDIEIGTCTQMKSVLCSFGNCSFCSNLNNLQSLELHGLDSLTVICKEDVAITDTTTQPVKPNAVFSQLRHLEIWNCDGIETLVTAGLLPQLQNLQTLIVNSCESLREIFAAGSSGADSGDAASTVITLPNLTSLELYVLPMLETVCKGIIISESLPKLEIKGCPKLESRSPFQVSSS</sequence>
<dbReference type="KEGG" id="adu:107486500"/>
<dbReference type="Gene3D" id="1.10.8.430">
    <property type="entry name" value="Helical domain of apoptotic protease-activating factors"/>
    <property type="match status" value="1"/>
</dbReference>
<reference evidence="10" key="1">
    <citation type="journal article" date="2016" name="Nat. Genet.">
        <title>The genome sequences of Arachis duranensis and Arachis ipaensis, the diploid ancestors of cultivated peanut.</title>
        <authorList>
            <person name="Bertioli D.J."/>
            <person name="Cannon S.B."/>
            <person name="Froenicke L."/>
            <person name="Huang G."/>
            <person name="Farmer A.D."/>
            <person name="Cannon E.K."/>
            <person name="Liu X."/>
            <person name="Gao D."/>
            <person name="Clevenger J."/>
            <person name="Dash S."/>
            <person name="Ren L."/>
            <person name="Moretzsohn M.C."/>
            <person name="Shirasawa K."/>
            <person name="Huang W."/>
            <person name="Vidigal B."/>
            <person name="Abernathy B."/>
            <person name="Chu Y."/>
            <person name="Niederhuth C.E."/>
            <person name="Umale P."/>
            <person name="Araujo A.C."/>
            <person name="Kozik A."/>
            <person name="Kim K.D."/>
            <person name="Burow M.D."/>
            <person name="Varshney R.K."/>
            <person name="Wang X."/>
            <person name="Zhang X."/>
            <person name="Barkley N."/>
            <person name="Guimaraes P.M."/>
            <person name="Isobe S."/>
            <person name="Guo B."/>
            <person name="Liao B."/>
            <person name="Stalker H.T."/>
            <person name="Schmitz R.J."/>
            <person name="Scheffler B.E."/>
            <person name="Leal-Bertioli S.C."/>
            <person name="Xun X."/>
            <person name="Jackson S.A."/>
            <person name="Michelmore R."/>
            <person name="Ozias-Akins P."/>
        </authorList>
    </citation>
    <scope>NUCLEOTIDE SEQUENCE [LARGE SCALE GENOMIC DNA]</scope>
    <source>
        <strain evidence="10">cv. V14167</strain>
    </source>
</reference>
<dbReference type="Pfam" id="PF23598">
    <property type="entry name" value="LRR_14"/>
    <property type="match status" value="1"/>
</dbReference>
<dbReference type="RefSeq" id="XP_020996900.2">
    <property type="nucleotide sequence ID" value="XM_021141241.2"/>
</dbReference>
<dbReference type="AlphaFoldDB" id="A0A6P5NJU8"/>
<dbReference type="GeneID" id="107486500"/>
<accession>A0A6P5NJU8</accession>
<dbReference type="InterPro" id="IPR002182">
    <property type="entry name" value="NB-ARC"/>
</dbReference>
<dbReference type="InterPro" id="IPR050905">
    <property type="entry name" value="Plant_NBS-LRR"/>
</dbReference>
<keyword evidence="4" id="KW-0611">Plant defense</keyword>
<keyword evidence="2" id="KW-0677">Repeat</keyword>
<gene>
    <name evidence="11" type="primary">LOC107486500</name>
</gene>
<dbReference type="InterPro" id="IPR027417">
    <property type="entry name" value="P-loop_NTPase"/>
</dbReference>
<evidence type="ECO:0000259" key="8">
    <source>
        <dbReference type="Pfam" id="PF23247"/>
    </source>
</evidence>
<dbReference type="Pfam" id="PF23247">
    <property type="entry name" value="LRR_RPS2"/>
    <property type="match status" value="1"/>
</dbReference>
<organism evidence="10 11">
    <name type="scientific">Arachis duranensis</name>
    <name type="common">Wild peanut</name>
    <dbReference type="NCBI Taxonomy" id="130453"/>
    <lineage>
        <taxon>Eukaryota</taxon>
        <taxon>Viridiplantae</taxon>
        <taxon>Streptophyta</taxon>
        <taxon>Embryophyta</taxon>
        <taxon>Tracheophyta</taxon>
        <taxon>Spermatophyta</taxon>
        <taxon>Magnoliopsida</taxon>
        <taxon>eudicotyledons</taxon>
        <taxon>Gunneridae</taxon>
        <taxon>Pentapetalae</taxon>
        <taxon>rosids</taxon>
        <taxon>fabids</taxon>
        <taxon>Fabales</taxon>
        <taxon>Fabaceae</taxon>
        <taxon>Papilionoideae</taxon>
        <taxon>50 kb inversion clade</taxon>
        <taxon>dalbergioids sensu lato</taxon>
        <taxon>Dalbergieae</taxon>
        <taxon>Pterocarpus clade</taxon>
        <taxon>Arachis</taxon>
    </lineage>
</organism>
<dbReference type="Gene3D" id="3.40.50.300">
    <property type="entry name" value="P-loop containing nucleotide triphosphate hydrolases"/>
    <property type="match status" value="1"/>
</dbReference>
<dbReference type="InterPro" id="IPR055414">
    <property type="entry name" value="LRR_R13L4/SHOC2-like"/>
</dbReference>
<feature type="domain" description="NB-ARC" evidence="7">
    <location>
        <begin position="208"/>
        <end position="368"/>
    </location>
</feature>
<evidence type="ECO:0000256" key="3">
    <source>
        <dbReference type="ARBA" id="ARBA00022741"/>
    </source>
</evidence>